<organism evidence="6 7">
    <name type="scientific">Sulfitobacter guttiformis</name>
    <dbReference type="NCBI Taxonomy" id="74349"/>
    <lineage>
        <taxon>Bacteria</taxon>
        <taxon>Pseudomonadati</taxon>
        <taxon>Pseudomonadota</taxon>
        <taxon>Alphaproteobacteria</taxon>
        <taxon>Rhodobacterales</taxon>
        <taxon>Roseobacteraceae</taxon>
        <taxon>Sulfitobacter</taxon>
    </lineage>
</organism>
<gene>
    <name evidence="6" type="ORF">C8N30_1288</name>
</gene>
<dbReference type="InterPro" id="IPR006665">
    <property type="entry name" value="OmpA-like"/>
</dbReference>
<dbReference type="InterPro" id="IPR050330">
    <property type="entry name" value="Bact_OuterMem_StrucFunc"/>
</dbReference>
<keyword evidence="3" id="KW-0998">Cell outer membrane</keyword>
<dbReference type="CDD" id="cd07185">
    <property type="entry name" value="OmpA_C-like"/>
    <property type="match status" value="1"/>
</dbReference>
<name>A0A420DRE2_9RHOB</name>
<accession>A0A420DRE2</accession>
<comment type="caution">
    <text evidence="6">The sequence shown here is derived from an EMBL/GenBank/DDBJ whole genome shotgun (WGS) entry which is preliminary data.</text>
</comment>
<dbReference type="PANTHER" id="PTHR30329">
    <property type="entry name" value="STATOR ELEMENT OF FLAGELLAR MOTOR COMPLEX"/>
    <property type="match status" value="1"/>
</dbReference>
<dbReference type="InterPro" id="IPR036737">
    <property type="entry name" value="OmpA-like_sf"/>
</dbReference>
<keyword evidence="2 4" id="KW-0472">Membrane</keyword>
<dbReference type="GO" id="GO:0009279">
    <property type="term" value="C:cell outer membrane"/>
    <property type="evidence" value="ECO:0007669"/>
    <property type="project" value="UniProtKB-SubCell"/>
</dbReference>
<reference evidence="6 7" key="1">
    <citation type="submission" date="2018-09" db="EMBL/GenBank/DDBJ databases">
        <title>Genomic Encyclopedia of Archaeal and Bacterial Type Strains, Phase II (KMG-II): from individual species to whole genera.</title>
        <authorList>
            <person name="Goeker M."/>
        </authorList>
    </citation>
    <scope>NUCLEOTIDE SEQUENCE [LARGE SCALE GENOMIC DNA]</scope>
    <source>
        <strain evidence="6 7">DSM 11458</strain>
    </source>
</reference>
<evidence type="ECO:0000256" key="3">
    <source>
        <dbReference type="ARBA" id="ARBA00023237"/>
    </source>
</evidence>
<dbReference type="Gene3D" id="3.30.1330.60">
    <property type="entry name" value="OmpA-like domain"/>
    <property type="match status" value="1"/>
</dbReference>
<evidence type="ECO:0000256" key="2">
    <source>
        <dbReference type="ARBA" id="ARBA00023136"/>
    </source>
</evidence>
<dbReference type="PRINTS" id="PR01021">
    <property type="entry name" value="OMPADOMAIN"/>
</dbReference>
<evidence type="ECO:0000313" key="6">
    <source>
        <dbReference type="EMBL" id="RKE96719.1"/>
    </source>
</evidence>
<evidence type="ECO:0000313" key="7">
    <source>
        <dbReference type="Proteomes" id="UP000284407"/>
    </source>
</evidence>
<sequence>MMLRPNEAETVRQYSMTFMKFPLFAAMATVVALGACTNPNGSILASSEDPNQRTKNGALIGAGAGAVIGALSRGDGNRDTGALQGALLGAALGAGGGAILDRQERDLRASLGDNRVTITNTGDRLIVTLPQDILFATGSSAVRADLTDDLGAVAGNLRAYPNSTIQVIGHTDSDGEAAFNQQLSENRANAVANVLLRNGVGAARVQAVGRGEGQPVASNLNAQGKAQNRRVEIVILPNAS</sequence>
<dbReference type="Pfam" id="PF00691">
    <property type="entry name" value="OmpA"/>
    <property type="match status" value="1"/>
</dbReference>
<evidence type="ECO:0000256" key="4">
    <source>
        <dbReference type="PROSITE-ProRule" id="PRU00473"/>
    </source>
</evidence>
<proteinExistence type="predicted"/>
<dbReference type="PROSITE" id="PS51123">
    <property type="entry name" value="OMPA_2"/>
    <property type="match status" value="1"/>
</dbReference>
<evidence type="ECO:0000259" key="5">
    <source>
        <dbReference type="PROSITE" id="PS51123"/>
    </source>
</evidence>
<dbReference type="InterPro" id="IPR006664">
    <property type="entry name" value="OMP_bac"/>
</dbReference>
<dbReference type="STRING" id="1443111.Z949_3298"/>
<protein>
    <submittedName>
        <fullName evidence="6">Outer membrane protein OmpA-like peptidoglycan-associated protein</fullName>
    </submittedName>
</protein>
<dbReference type="SUPFAM" id="SSF103088">
    <property type="entry name" value="OmpA-like"/>
    <property type="match status" value="1"/>
</dbReference>
<keyword evidence="7" id="KW-1185">Reference proteome</keyword>
<dbReference type="EMBL" id="RAQK01000001">
    <property type="protein sequence ID" value="RKE96719.1"/>
    <property type="molecule type" value="Genomic_DNA"/>
</dbReference>
<dbReference type="AlphaFoldDB" id="A0A420DRE2"/>
<evidence type="ECO:0000256" key="1">
    <source>
        <dbReference type="ARBA" id="ARBA00004442"/>
    </source>
</evidence>
<feature type="domain" description="OmpA-like" evidence="5">
    <location>
        <begin position="122"/>
        <end position="239"/>
    </location>
</feature>
<dbReference type="PANTHER" id="PTHR30329:SF21">
    <property type="entry name" value="LIPOPROTEIN YIAD-RELATED"/>
    <property type="match status" value="1"/>
</dbReference>
<dbReference type="Proteomes" id="UP000284407">
    <property type="component" value="Unassembled WGS sequence"/>
</dbReference>
<comment type="subcellular location">
    <subcellularLocation>
        <location evidence="1">Cell outer membrane</location>
    </subcellularLocation>
</comment>